<sequence length="147" mass="16001">MAIRLADGTLVGWSTVCTHLACGVLWRDDHPEQDGLYCPGSAEPRLNRPVPERYPQLRATSGYADPRVRRTGPGPGAGTEQEPERSAMLTARVVVAISVVIGQLWALTVATNAWMEGRTATAWWCTGFSAASFLVVLVARRIGPRDR</sequence>
<organism evidence="8 9">
    <name type="scientific">Kitasatospora herbaricolor</name>
    <dbReference type="NCBI Taxonomy" id="68217"/>
    <lineage>
        <taxon>Bacteria</taxon>
        <taxon>Bacillati</taxon>
        <taxon>Actinomycetota</taxon>
        <taxon>Actinomycetes</taxon>
        <taxon>Kitasatosporales</taxon>
        <taxon>Streptomycetaceae</taxon>
        <taxon>Kitasatospora</taxon>
    </lineage>
</organism>
<evidence type="ECO:0000313" key="9">
    <source>
        <dbReference type="Proteomes" id="UP001432014"/>
    </source>
</evidence>
<keyword evidence="9" id="KW-1185">Reference proteome</keyword>
<evidence type="ECO:0000256" key="5">
    <source>
        <dbReference type="SAM" id="MobiDB-lite"/>
    </source>
</evidence>
<keyword evidence="1" id="KW-0001">2Fe-2S</keyword>
<reference evidence="8 9" key="1">
    <citation type="submission" date="2022-10" db="EMBL/GenBank/DDBJ databases">
        <title>The complete genomes of actinobacterial strains from the NBC collection.</title>
        <authorList>
            <person name="Joergensen T.S."/>
            <person name="Alvarez Arevalo M."/>
            <person name="Sterndorff E.B."/>
            <person name="Faurdal D."/>
            <person name="Vuksanovic O."/>
            <person name="Mourched A.-S."/>
            <person name="Charusanti P."/>
            <person name="Shaw S."/>
            <person name="Blin K."/>
            <person name="Weber T."/>
        </authorList>
    </citation>
    <scope>NUCLEOTIDE SEQUENCE [LARGE SCALE GENOMIC DNA]</scope>
    <source>
        <strain evidence="8 9">NBC_01247</strain>
    </source>
</reference>
<keyword evidence="6" id="KW-0472">Membrane</keyword>
<feature type="region of interest" description="Disordered" evidence="5">
    <location>
        <begin position="47"/>
        <end position="85"/>
    </location>
</feature>
<keyword evidence="6" id="KW-0812">Transmembrane</keyword>
<evidence type="ECO:0000259" key="7">
    <source>
        <dbReference type="PROSITE" id="PS51296"/>
    </source>
</evidence>
<dbReference type="SUPFAM" id="SSF50022">
    <property type="entry name" value="ISP domain"/>
    <property type="match status" value="1"/>
</dbReference>
<evidence type="ECO:0000256" key="1">
    <source>
        <dbReference type="ARBA" id="ARBA00022714"/>
    </source>
</evidence>
<dbReference type="EMBL" id="CP108482">
    <property type="protein sequence ID" value="WUS58679.1"/>
    <property type="molecule type" value="Genomic_DNA"/>
</dbReference>
<gene>
    <name evidence="8" type="ORF">OG469_26110</name>
</gene>
<evidence type="ECO:0000256" key="3">
    <source>
        <dbReference type="ARBA" id="ARBA00023004"/>
    </source>
</evidence>
<protein>
    <recommendedName>
        <fullName evidence="7">Rieske domain-containing protein</fullName>
    </recommendedName>
</protein>
<dbReference type="Proteomes" id="UP001432014">
    <property type="component" value="Chromosome"/>
</dbReference>
<feature type="domain" description="Rieske" evidence="7">
    <location>
        <begin position="1"/>
        <end position="39"/>
    </location>
</feature>
<keyword evidence="4" id="KW-0411">Iron-sulfur</keyword>
<evidence type="ECO:0000256" key="2">
    <source>
        <dbReference type="ARBA" id="ARBA00022723"/>
    </source>
</evidence>
<dbReference type="PROSITE" id="PS51296">
    <property type="entry name" value="RIESKE"/>
    <property type="match status" value="1"/>
</dbReference>
<dbReference type="InterPro" id="IPR017941">
    <property type="entry name" value="Rieske_2Fe-2S"/>
</dbReference>
<evidence type="ECO:0000256" key="6">
    <source>
        <dbReference type="SAM" id="Phobius"/>
    </source>
</evidence>
<feature type="transmembrane region" description="Helical" evidence="6">
    <location>
        <begin position="121"/>
        <end position="139"/>
    </location>
</feature>
<evidence type="ECO:0000313" key="8">
    <source>
        <dbReference type="EMBL" id="WUS58679.1"/>
    </source>
</evidence>
<feature type="transmembrane region" description="Helical" evidence="6">
    <location>
        <begin position="93"/>
        <end position="115"/>
    </location>
</feature>
<dbReference type="InterPro" id="IPR036922">
    <property type="entry name" value="Rieske_2Fe-2S_sf"/>
</dbReference>
<name>A0ABZ1WD99_9ACTN</name>
<accession>A0ABZ1WD99</accession>
<keyword evidence="3" id="KW-0408">Iron</keyword>
<proteinExistence type="predicted"/>
<evidence type="ECO:0000256" key="4">
    <source>
        <dbReference type="ARBA" id="ARBA00023014"/>
    </source>
</evidence>
<keyword evidence="2" id="KW-0479">Metal-binding</keyword>
<keyword evidence="6" id="KW-1133">Transmembrane helix</keyword>